<feature type="binding site" evidence="7">
    <location>
        <position position="433"/>
    </location>
    <ligand>
        <name>Mn(2+)</name>
        <dbReference type="ChEBI" id="CHEBI:29035"/>
        <label>1</label>
    </ligand>
</feature>
<dbReference type="eggNOG" id="COG3887">
    <property type="taxonomic scope" value="Bacteria"/>
</dbReference>
<comment type="catalytic activity">
    <reaction evidence="6">
        <text>3',3'-c-di-AMP + H2O = 5'-O-phosphonoadenylyl-(3'-&gt;5')-adenosine + H(+)</text>
        <dbReference type="Rhea" id="RHEA:54420"/>
        <dbReference type="ChEBI" id="CHEBI:15377"/>
        <dbReference type="ChEBI" id="CHEBI:15378"/>
        <dbReference type="ChEBI" id="CHEBI:71500"/>
        <dbReference type="ChEBI" id="CHEBI:138171"/>
    </reaction>
</comment>
<dbReference type="HOGENOM" id="CLU_018278_0_0_9"/>
<evidence type="ECO:0000259" key="10">
    <source>
        <dbReference type="Pfam" id="PF02272"/>
    </source>
</evidence>
<dbReference type="Gene3D" id="3.30.450.20">
    <property type="entry name" value="PAS domain"/>
    <property type="match status" value="1"/>
</dbReference>
<dbReference type="InterPro" id="IPR014528">
    <property type="entry name" value="GdpP/PdeA"/>
</dbReference>
<evidence type="ECO:0000256" key="3">
    <source>
        <dbReference type="ARBA" id="ARBA00022692"/>
    </source>
</evidence>
<gene>
    <name evidence="12" type="ORF">Clopa_4884</name>
</gene>
<evidence type="ECO:0000259" key="9">
    <source>
        <dbReference type="Pfam" id="PF01368"/>
    </source>
</evidence>
<dbReference type="RefSeq" id="WP_015617824.1">
    <property type="nucleotide sequence ID" value="NC_021182.1"/>
</dbReference>
<dbReference type="GO" id="GO:0106409">
    <property type="term" value="F:cyclic-di-AMP phosphodiesterase activity"/>
    <property type="evidence" value="ECO:0007669"/>
    <property type="project" value="RHEA"/>
</dbReference>
<keyword evidence="7" id="KW-0464">Manganese</keyword>
<keyword evidence="4 8" id="KW-1133">Transmembrane helix</keyword>
<dbReference type="FunFam" id="3.90.1640.10:FF:000002">
    <property type="entry name" value="Cyclic-di-AMP phosphodiesterase"/>
    <property type="match status" value="1"/>
</dbReference>
<dbReference type="Gene3D" id="3.10.310.30">
    <property type="match status" value="1"/>
</dbReference>
<name>R4KAH7_CLOPA</name>
<dbReference type="InterPro" id="IPR038763">
    <property type="entry name" value="DHH_sf"/>
</dbReference>
<evidence type="ECO:0000259" key="11">
    <source>
        <dbReference type="Pfam" id="PF21370"/>
    </source>
</evidence>
<keyword evidence="2 6" id="KW-1003">Cell membrane</keyword>
<dbReference type="EC" id="3.1.4.-" evidence="6"/>
<dbReference type="Pfam" id="PF01368">
    <property type="entry name" value="DHH"/>
    <property type="match status" value="1"/>
</dbReference>
<dbReference type="EMBL" id="CP003261">
    <property type="protein sequence ID" value="AGK99558.1"/>
    <property type="molecule type" value="Genomic_DNA"/>
</dbReference>
<feature type="binding site" evidence="7">
    <location>
        <position position="364"/>
    </location>
    <ligand>
        <name>Mn(2+)</name>
        <dbReference type="ChEBI" id="CHEBI:29035"/>
        <label>1</label>
    </ligand>
</feature>
<evidence type="ECO:0000313" key="13">
    <source>
        <dbReference type="Proteomes" id="UP000013523"/>
    </source>
</evidence>
<dbReference type="Gene3D" id="3.90.1640.10">
    <property type="entry name" value="inorganic pyrophosphatase (n-terminal core)"/>
    <property type="match status" value="1"/>
</dbReference>
<dbReference type="PATRIC" id="fig|86416.3.peg.4871"/>
<dbReference type="PANTHER" id="PTHR47618">
    <property type="entry name" value="BIFUNCTIONAL OLIGORIBONUCLEASE AND PAP PHOSPHATASE NRNA"/>
    <property type="match status" value="1"/>
</dbReference>
<dbReference type="GO" id="GO:0016787">
    <property type="term" value="F:hydrolase activity"/>
    <property type="evidence" value="ECO:0007669"/>
    <property type="project" value="UniProtKB-UniRule"/>
</dbReference>
<protein>
    <recommendedName>
        <fullName evidence="6">Cyclic-di-AMP phosphodiesterase</fullName>
        <ecNumber evidence="6">3.1.4.-</ecNumber>
    </recommendedName>
</protein>
<comment type="cofactor">
    <cofactor evidence="7">
        <name>Mn(2+)</name>
        <dbReference type="ChEBI" id="CHEBI:29035"/>
    </cofactor>
    <text evidence="7">For phosphodiesterase activity, probably binds 2 Mn(2+) per subunit.</text>
</comment>
<evidence type="ECO:0000313" key="12">
    <source>
        <dbReference type="EMBL" id="AGK99558.1"/>
    </source>
</evidence>
<feature type="binding site" evidence="7">
    <location>
        <position position="457"/>
    </location>
    <ligand>
        <name>Mn(2+)</name>
        <dbReference type="ChEBI" id="CHEBI:29035"/>
        <label>2</label>
    </ligand>
</feature>
<comment type="subcellular location">
    <subcellularLocation>
        <location evidence="1">Cell membrane</location>
        <topology evidence="1">Multi-pass membrane protein</topology>
    </subcellularLocation>
</comment>
<feature type="binding site" evidence="7">
    <location>
        <position position="366"/>
    </location>
    <ligand>
        <name>Mn(2+)</name>
        <dbReference type="ChEBI" id="CHEBI:29035"/>
        <label>2</label>
    </ligand>
</feature>
<keyword evidence="3 8" id="KW-0812">Transmembrane</keyword>
<dbReference type="Proteomes" id="UP000013523">
    <property type="component" value="Chromosome"/>
</dbReference>
<dbReference type="InterPro" id="IPR049553">
    <property type="entry name" value="GdpP-like_PAS"/>
</dbReference>
<evidence type="ECO:0000256" key="5">
    <source>
        <dbReference type="ARBA" id="ARBA00023136"/>
    </source>
</evidence>
<sequence length="678" mass="76574">MKDKYDYSYPNNFVYIIIIAILIVVIFLYNHYIIGFMALGVLLLLTLYNIKNIQIKKNEWKRFIEDFSSKLDSATKNTLVKLPFPLIIINNKGNVLWYNQNLSIIFDNKDVLGKKIDEIIKGINVEDILRGKKNNYSELKIHEKYYDMHASSVDTIGNTDSRNSRDNIILLYFYDVSDKHELLIEIENIKESVALIEVDNLDEVVKSTPEDKKPLLIAEVERNINSYAQSINAMFKTYSHGKYVLVIQNKSIKKEMEKKFEILDIVREINTGNTLAVTLSMGIGRGGATPIENYNFAVSAKELALSRGGDQAVMKYNDKMLFYGGKTKEVEKRTKVRARVIGQSLVNLVKESSSVIIMGHSNPDIDCLGGAIGIYSGVRNFRKESYILIDSLNDSVKYIYKKLKKDKDYVNNLKSSIESEELIDDNSLLILVDVNNSAYVENPAILKRFKKVVIIDHHRKSVDVVKDAILSYIEPYASSTSELVTEMVQYMDEDYKMKPVEAEALLAGICVDTKNFYFKTGVRTFEAAAYLRKHGADTIDVKKLFSSDLDSFIKKSEIIKSAKIIEGNIAIAACPSTIDDNILAAQAADELLNIKGIEASFVLVKIKDIVLISGRSFGSINVQLIMESLGGGGHMTMAGTKIKISSENEDLINDYKNAMNYSIEKLKKSIEKYLREGE</sequence>
<reference evidence="12 13" key="1">
    <citation type="submission" date="2012-01" db="EMBL/GenBank/DDBJ databases">
        <title>Complete sequence of chromosome of Clostridium pasteurianum BC1.</title>
        <authorList>
            <consortium name="US DOE Joint Genome Institute"/>
            <person name="Lucas S."/>
            <person name="Han J."/>
            <person name="Lapidus A."/>
            <person name="Cheng J.-F."/>
            <person name="Goodwin L."/>
            <person name="Pitluck S."/>
            <person name="Peters L."/>
            <person name="Mikhailova N."/>
            <person name="Teshima H."/>
            <person name="Detter J.C."/>
            <person name="Han C."/>
            <person name="Tapia R."/>
            <person name="Land M."/>
            <person name="Hauser L."/>
            <person name="Kyrpides N."/>
            <person name="Ivanova N."/>
            <person name="Pagani I."/>
            <person name="Dunn J."/>
            <person name="Taghavi S."/>
            <person name="Francis A."/>
            <person name="van der Lelie D."/>
            <person name="Woyke T."/>
        </authorList>
    </citation>
    <scope>NUCLEOTIDE SEQUENCE [LARGE SCALE GENOMIC DNA]</scope>
    <source>
        <strain evidence="12 13">BC1</strain>
    </source>
</reference>
<evidence type="ECO:0000256" key="1">
    <source>
        <dbReference type="ARBA" id="ARBA00004651"/>
    </source>
</evidence>
<feature type="binding site" evidence="7">
    <location>
        <position position="360"/>
    </location>
    <ligand>
        <name>Mn(2+)</name>
        <dbReference type="ChEBI" id="CHEBI:29035"/>
        <label>1</label>
    </ligand>
</feature>
<dbReference type="OrthoDB" id="9759476at2"/>
<dbReference type="Pfam" id="PF21370">
    <property type="entry name" value="PAS_GdpP"/>
    <property type="match status" value="1"/>
</dbReference>
<feature type="binding site" evidence="7">
    <location>
        <position position="433"/>
    </location>
    <ligand>
        <name>Mn(2+)</name>
        <dbReference type="ChEBI" id="CHEBI:29035"/>
        <label>2</label>
    </ligand>
</feature>
<dbReference type="SUPFAM" id="SSF64182">
    <property type="entry name" value="DHH phosphoesterases"/>
    <property type="match status" value="1"/>
</dbReference>
<evidence type="ECO:0000256" key="8">
    <source>
        <dbReference type="SAM" id="Phobius"/>
    </source>
</evidence>
<feature type="domain" description="DHHA1" evidence="10">
    <location>
        <begin position="580"/>
        <end position="658"/>
    </location>
</feature>
<keyword evidence="7" id="KW-0479">Metal-binding</keyword>
<feature type="domain" description="Cyclic-di-AMP phosphodiesterase GdpP-like PAS" evidence="11">
    <location>
        <begin position="74"/>
        <end position="150"/>
    </location>
</feature>
<proteinExistence type="inferred from homology"/>
<comment type="similarity">
    <text evidence="6">Belongs to the GdpP/PdeA phosphodiesterase family.</text>
</comment>
<keyword evidence="6" id="KW-0378">Hydrolase</keyword>
<comment type="function">
    <text evidence="6">Has phosphodiesterase (PDE) activity against cyclic-di-AMP (c-di-AMP).</text>
</comment>
<dbReference type="Pfam" id="PF02272">
    <property type="entry name" value="DHHA1"/>
    <property type="match status" value="1"/>
</dbReference>
<dbReference type="GO" id="GO:0046872">
    <property type="term" value="F:metal ion binding"/>
    <property type="evidence" value="ECO:0007669"/>
    <property type="project" value="UniProtKB-KW"/>
</dbReference>
<evidence type="ECO:0000256" key="2">
    <source>
        <dbReference type="ARBA" id="ARBA00022475"/>
    </source>
</evidence>
<accession>R4KAH7</accession>
<organism evidence="12 13">
    <name type="scientific">Clostridium pasteurianum BC1</name>
    <dbReference type="NCBI Taxonomy" id="86416"/>
    <lineage>
        <taxon>Bacteria</taxon>
        <taxon>Bacillati</taxon>
        <taxon>Bacillota</taxon>
        <taxon>Clostridia</taxon>
        <taxon>Eubacteriales</taxon>
        <taxon>Clostridiaceae</taxon>
        <taxon>Clostridium</taxon>
    </lineage>
</organism>
<dbReference type="InterPro" id="IPR001667">
    <property type="entry name" value="DDH_dom"/>
</dbReference>
<feature type="transmembrane region" description="Helical" evidence="8">
    <location>
        <begin position="12"/>
        <end position="29"/>
    </location>
</feature>
<evidence type="ECO:0000256" key="4">
    <source>
        <dbReference type="ARBA" id="ARBA00022989"/>
    </source>
</evidence>
<dbReference type="GO" id="GO:0005886">
    <property type="term" value="C:plasma membrane"/>
    <property type="evidence" value="ECO:0007669"/>
    <property type="project" value="UniProtKB-SubCell"/>
</dbReference>
<dbReference type="PANTHER" id="PTHR47618:SF2">
    <property type="entry name" value="CYCLIC-DI-AMP PHOSPHODIESTERASE GDPP"/>
    <property type="match status" value="1"/>
</dbReference>
<dbReference type="Pfam" id="PF24898">
    <property type="entry name" value="GGDEF_GdpP"/>
    <property type="match status" value="1"/>
</dbReference>
<feature type="domain" description="DDH" evidence="9">
    <location>
        <begin position="355"/>
        <end position="509"/>
    </location>
</feature>
<feature type="binding site" evidence="7">
    <location>
        <position position="512"/>
    </location>
    <ligand>
        <name>Mn(2+)</name>
        <dbReference type="ChEBI" id="CHEBI:29035"/>
        <label>2</label>
    </ligand>
</feature>
<dbReference type="InterPro" id="IPR003156">
    <property type="entry name" value="DHHA1_dom"/>
</dbReference>
<dbReference type="KEGG" id="cpas:Clopa_4884"/>
<evidence type="ECO:0000256" key="7">
    <source>
        <dbReference type="PIRSR" id="PIRSR026583-50"/>
    </source>
</evidence>
<dbReference type="STRING" id="86416.Clopa_4884"/>
<dbReference type="GO" id="GO:0003676">
    <property type="term" value="F:nucleic acid binding"/>
    <property type="evidence" value="ECO:0007669"/>
    <property type="project" value="UniProtKB-UniRule"/>
</dbReference>
<dbReference type="AlphaFoldDB" id="R4KAH7"/>
<keyword evidence="13" id="KW-1185">Reference proteome</keyword>
<keyword evidence="5 6" id="KW-0472">Membrane</keyword>
<dbReference type="PIRSF" id="PIRSF026583">
    <property type="entry name" value="YybT"/>
    <property type="match status" value="1"/>
</dbReference>
<evidence type="ECO:0000256" key="6">
    <source>
        <dbReference type="PIRNR" id="PIRNR026583"/>
    </source>
</evidence>
<dbReference type="InterPro" id="IPR051319">
    <property type="entry name" value="Oligoribo/pAp-PDE_c-di-AMP_PDE"/>
</dbReference>